<dbReference type="Pfam" id="PF00105">
    <property type="entry name" value="zf-C4"/>
    <property type="match status" value="1"/>
</dbReference>
<protein>
    <submittedName>
        <fullName evidence="13">Nhr-48</fullName>
    </submittedName>
</protein>
<dbReference type="OrthoDB" id="6355676at2759"/>
<name>A0A2A6B5A7_PRIPA</name>
<evidence type="ECO:0000256" key="6">
    <source>
        <dbReference type="ARBA" id="ARBA00023015"/>
    </source>
</evidence>
<dbReference type="Gene3D" id="3.30.50.10">
    <property type="entry name" value="Erythroid Transcription Factor GATA-1, subunit A"/>
    <property type="match status" value="1"/>
</dbReference>
<evidence type="ECO:0000256" key="3">
    <source>
        <dbReference type="ARBA" id="ARBA00022723"/>
    </source>
</evidence>
<evidence type="ECO:0000256" key="7">
    <source>
        <dbReference type="ARBA" id="ARBA00023125"/>
    </source>
</evidence>
<evidence type="ECO:0000313" key="14">
    <source>
        <dbReference type="Proteomes" id="UP000005239"/>
    </source>
</evidence>
<dbReference type="EnsemblMetazoa" id="PPA31093.1">
    <property type="protein sequence ID" value="PPA31093.1"/>
    <property type="gene ID" value="WBGene00203958"/>
</dbReference>
<dbReference type="SUPFAM" id="SSF48508">
    <property type="entry name" value="Nuclear receptor ligand-binding domain"/>
    <property type="match status" value="1"/>
</dbReference>
<keyword evidence="7 11" id="KW-0238">DNA-binding</keyword>
<keyword evidence="14" id="KW-1185">Reference proteome</keyword>
<feature type="compositionally biased region" description="Polar residues" evidence="12">
    <location>
        <begin position="173"/>
        <end position="188"/>
    </location>
</feature>
<proteinExistence type="inferred from homology"/>
<feature type="compositionally biased region" description="Low complexity" evidence="12">
    <location>
        <begin position="232"/>
        <end position="250"/>
    </location>
</feature>
<feature type="region of interest" description="Disordered" evidence="12">
    <location>
        <begin position="228"/>
        <end position="250"/>
    </location>
</feature>
<dbReference type="GO" id="GO:0006950">
    <property type="term" value="P:response to stress"/>
    <property type="evidence" value="ECO:0007669"/>
    <property type="project" value="UniProtKB-ARBA"/>
</dbReference>
<feature type="region of interest" description="Disordered" evidence="12">
    <location>
        <begin position="782"/>
        <end position="819"/>
    </location>
</feature>
<dbReference type="GO" id="GO:0030154">
    <property type="term" value="P:cell differentiation"/>
    <property type="evidence" value="ECO:0000318"/>
    <property type="project" value="GO_Central"/>
</dbReference>
<dbReference type="PROSITE" id="PS51843">
    <property type="entry name" value="NR_LBD"/>
    <property type="match status" value="1"/>
</dbReference>
<dbReference type="Proteomes" id="UP000005239">
    <property type="component" value="Unassembled WGS sequence"/>
</dbReference>
<accession>A0A2A6B5A7</accession>
<keyword evidence="4 11" id="KW-0863">Zinc-finger</keyword>
<dbReference type="PROSITE" id="PS00031">
    <property type="entry name" value="NUCLEAR_REC_DBD_1"/>
    <property type="match status" value="1"/>
</dbReference>
<dbReference type="GO" id="GO:0045944">
    <property type="term" value="P:positive regulation of transcription by RNA polymerase II"/>
    <property type="evidence" value="ECO:0000318"/>
    <property type="project" value="GO_Central"/>
</dbReference>
<organism evidence="13 14">
    <name type="scientific">Pristionchus pacificus</name>
    <name type="common">Parasitic nematode worm</name>
    <dbReference type="NCBI Taxonomy" id="54126"/>
    <lineage>
        <taxon>Eukaryota</taxon>
        <taxon>Metazoa</taxon>
        <taxon>Ecdysozoa</taxon>
        <taxon>Nematoda</taxon>
        <taxon>Chromadorea</taxon>
        <taxon>Rhabditida</taxon>
        <taxon>Rhabditina</taxon>
        <taxon>Diplogasteromorpha</taxon>
        <taxon>Diplogasteroidea</taxon>
        <taxon>Neodiplogasteridae</taxon>
        <taxon>Pristionchus</taxon>
    </lineage>
</organism>
<keyword evidence="10 11" id="KW-0539">Nucleus</keyword>
<evidence type="ECO:0000256" key="4">
    <source>
        <dbReference type="ARBA" id="ARBA00022771"/>
    </source>
</evidence>
<dbReference type="GO" id="GO:0030522">
    <property type="term" value="P:intracellular receptor signaling pathway"/>
    <property type="evidence" value="ECO:0000318"/>
    <property type="project" value="GO_Central"/>
</dbReference>
<dbReference type="GO" id="GO:0004879">
    <property type="term" value="F:nuclear receptor activity"/>
    <property type="evidence" value="ECO:0000318"/>
    <property type="project" value="GO_Central"/>
</dbReference>
<feature type="compositionally biased region" description="Polar residues" evidence="12">
    <location>
        <begin position="514"/>
        <end position="525"/>
    </location>
</feature>
<reference evidence="13" key="2">
    <citation type="submission" date="2022-06" db="UniProtKB">
        <authorList>
            <consortium name="EnsemblMetazoa"/>
        </authorList>
    </citation>
    <scope>IDENTIFICATION</scope>
    <source>
        <strain evidence="13">PS312</strain>
    </source>
</reference>
<comment type="similarity">
    <text evidence="2 11">Belongs to the nuclear hormone receptor family.</text>
</comment>
<dbReference type="Pfam" id="PF00104">
    <property type="entry name" value="Hormone_recep"/>
    <property type="match status" value="1"/>
</dbReference>
<feature type="region of interest" description="Disordered" evidence="12">
    <location>
        <begin position="152"/>
        <end position="200"/>
    </location>
</feature>
<feature type="compositionally biased region" description="Basic and acidic residues" evidence="12">
    <location>
        <begin position="152"/>
        <end position="172"/>
    </location>
</feature>
<dbReference type="GO" id="GO:0000978">
    <property type="term" value="F:RNA polymerase II cis-regulatory region sequence-specific DNA binding"/>
    <property type="evidence" value="ECO:0000318"/>
    <property type="project" value="GO_Central"/>
</dbReference>
<dbReference type="InterPro" id="IPR000536">
    <property type="entry name" value="Nucl_hrmn_rcpt_lig-bd"/>
</dbReference>
<feature type="region of interest" description="Disordered" evidence="12">
    <location>
        <begin position="486"/>
        <end position="525"/>
    </location>
</feature>
<keyword evidence="6 11" id="KW-0805">Transcription regulation</keyword>
<accession>A0A8R1YQ57</accession>
<evidence type="ECO:0000256" key="9">
    <source>
        <dbReference type="ARBA" id="ARBA00023170"/>
    </source>
</evidence>
<feature type="compositionally biased region" description="Low complexity" evidence="12">
    <location>
        <begin position="34"/>
        <end position="43"/>
    </location>
</feature>
<dbReference type="PANTHER" id="PTHR24082:SF508">
    <property type="entry name" value="NUCLEAR HORMONE RECEPTOR FAMILY MEMBER NHR-48"/>
    <property type="match status" value="1"/>
</dbReference>
<feature type="compositionally biased region" description="Low complexity" evidence="12">
    <location>
        <begin position="503"/>
        <end position="513"/>
    </location>
</feature>
<evidence type="ECO:0000256" key="5">
    <source>
        <dbReference type="ARBA" id="ARBA00022833"/>
    </source>
</evidence>
<dbReference type="SMART" id="SM00430">
    <property type="entry name" value="HOLI"/>
    <property type="match status" value="1"/>
</dbReference>
<keyword evidence="9 11" id="KW-0675">Receptor</keyword>
<dbReference type="PROSITE" id="PS51030">
    <property type="entry name" value="NUCLEAR_REC_DBD_2"/>
    <property type="match status" value="1"/>
</dbReference>
<dbReference type="PANTHER" id="PTHR24082">
    <property type="entry name" value="NUCLEAR HORMONE RECEPTOR"/>
    <property type="match status" value="1"/>
</dbReference>
<sequence>MSTTLADVLYPNGTAAQPTVAGTEPQSPPSDLTPASPNGSSPGSDDDGTSRKRSASGSIKEGKERTANKICRVCGDKAYSYNFNVITCESCKAFFRRNANKEKEIRCPFNESCEINVVSRRFCQRCRLFKCFQVGMKKEWIMTDEARLEKKARVEENRERRREESKRSKDPTDSNGHNHYRTTSQSSGGEHRAPKGSSAAASAASAAAAAAATAAAAEQQTANFVQAHQHHYAQQQAQAQAHHQQQQQQAMFQPELPTLATSNATTNLLDAMVAAAAVQQQQQQQQQPFPAAAALPTAAALVAAVAAPPAPLPPTNTELMAHAIAMEQHLQQTPFGTATPSQQATAAAVYAVQQHQQQQQMAAAVQQIVSMTAAAPPPPLVDTMAAALALPATPQTTAAAILSAAGASPLGPLQQAALIMDATNAAATQQLLAAVPPPPSAVAAVATTMLLPPSMQPAAAPLPDRCRCTCNCGKYHSSRTIVDQAQEEWEADRRGRRSHSSSDELGLSELLPSNSTSVSWLNPSTNQNPLTEGALSIAVPTMNTDEAYPDFNQLTESFVKNPLHPSHPTTFIDPEFGPMQTDEEERLRFLHEANQVGAVKRMITMAKKFPALKALHETDQLKLIKSCYLDVMIIRGAMAYDPKENAWKGPSASHDYKIKMDAMNDESTDNMFQQSIRLYTMFKEEYRSDDAVMLLLNMIVLFDPNVDGLSNTASVRAEQNKYKLCLKRYMFTKLDNNQMKAQFEYKALLDRLATVRKMNSGARGIMEEHADSMDPLLKELLGKDDDHKVEKKKNHSPKAISSVSSSTSIDEPMSNSSRC</sequence>
<dbReference type="InterPro" id="IPR050234">
    <property type="entry name" value="Nuclear_hormone_rcpt_NR1"/>
</dbReference>
<evidence type="ECO:0000256" key="12">
    <source>
        <dbReference type="SAM" id="MobiDB-lite"/>
    </source>
</evidence>
<gene>
    <name evidence="13" type="primary">WBGene00203958</name>
</gene>
<dbReference type="InterPro" id="IPR001628">
    <property type="entry name" value="Znf_hrmn_rcpt"/>
</dbReference>
<dbReference type="Gene3D" id="1.10.565.10">
    <property type="entry name" value="Retinoid X Receptor"/>
    <property type="match status" value="1"/>
</dbReference>
<evidence type="ECO:0000256" key="8">
    <source>
        <dbReference type="ARBA" id="ARBA00023163"/>
    </source>
</evidence>
<reference evidence="14" key="1">
    <citation type="journal article" date="2008" name="Nat. Genet.">
        <title>The Pristionchus pacificus genome provides a unique perspective on nematode lifestyle and parasitism.</title>
        <authorList>
            <person name="Dieterich C."/>
            <person name="Clifton S.W."/>
            <person name="Schuster L.N."/>
            <person name="Chinwalla A."/>
            <person name="Delehaunty K."/>
            <person name="Dinkelacker I."/>
            <person name="Fulton L."/>
            <person name="Fulton R."/>
            <person name="Godfrey J."/>
            <person name="Minx P."/>
            <person name="Mitreva M."/>
            <person name="Roeseler W."/>
            <person name="Tian H."/>
            <person name="Witte H."/>
            <person name="Yang S.P."/>
            <person name="Wilson R.K."/>
            <person name="Sommer R.J."/>
        </authorList>
    </citation>
    <scope>NUCLEOTIDE SEQUENCE [LARGE SCALE GENOMIC DNA]</scope>
    <source>
        <strain evidence="14">PS312</strain>
    </source>
</reference>
<evidence type="ECO:0000256" key="10">
    <source>
        <dbReference type="ARBA" id="ARBA00023242"/>
    </source>
</evidence>
<keyword evidence="8 11" id="KW-0804">Transcription</keyword>
<evidence type="ECO:0000256" key="1">
    <source>
        <dbReference type="ARBA" id="ARBA00004123"/>
    </source>
</evidence>
<dbReference type="GO" id="GO:0005634">
    <property type="term" value="C:nucleus"/>
    <property type="evidence" value="ECO:0000318"/>
    <property type="project" value="GO_Central"/>
</dbReference>
<dbReference type="PRINTS" id="PR00047">
    <property type="entry name" value="STROIDFINGER"/>
</dbReference>
<dbReference type="SMART" id="SM00399">
    <property type="entry name" value="ZnF_C4"/>
    <property type="match status" value="1"/>
</dbReference>
<dbReference type="AlphaFoldDB" id="A0A2A6B5A7"/>
<keyword evidence="5 11" id="KW-0862">Zinc</keyword>
<dbReference type="FunFam" id="3.30.50.10:FF:000042">
    <property type="entry name" value="Nuclear hormone receptor HR96"/>
    <property type="match status" value="1"/>
</dbReference>
<evidence type="ECO:0000256" key="11">
    <source>
        <dbReference type="RuleBase" id="RU004334"/>
    </source>
</evidence>
<comment type="subcellular location">
    <subcellularLocation>
        <location evidence="1 11">Nucleus</location>
    </subcellularLocation>
</comment>
<evidence type="ECO:0000256" key="2">
    <source>
        <dbReference type="ARBA" id="ARBA00005993"/>
    </source>
</evidence>
<feature type="region of interest" description="Disordered" evidence="12">
    <location>
        <begin position="1"/>
        <end position="61"/>
    </location>
</feature>
<dbReference type="GO" id="GO:0000122">
    <property type="term" value="P:negative regulation of transcription by RNA polymerase II"/>
    <property type="evidence" value="ECO:0000318"/>
    <property type="project" value="GO_Central"/>
</dbReference>
<evidence type="ECO:0000313" key="13">
    <source>
        <dbReference type="EnsemblMetazoa" id="PPA31093.1"/>
    </source>
</evidence>
<dbReference type="CDD" id="cd06966">
    <property type="entry name" value="NR_DBD_CAR"/>
    <property type="match status" value="1"/>
</dbReference>
<dbReference type="SUPFAM" id="SSF57716">
    <property type="entry name" value="Glucocorticoid receptor-like (DNA-binding domain)"/>
    <property type="match status" value="1"/>
</dbReference>
<keyword evidence="3 11" id="KW-0479">Metal-binding</keyword>
<dbReference type="InterPro" id="IPR013088">
    <property type="entry name" value="Znf_NHR/GATA"/>
</dbReference>
<dbReference type="GO" id="GO:0008270">
    <property type="term" value="F:zinc ion binding"/>
    <property type="evidence" value="ECO:0007669"/>
    <property type="project" value="UniProtKB-KW"/>
</dbReference>
<dbReference type="InterPro" id="IPR035500">
    <property type="entry name" value="NHR-like_dom_sf"/>
</dbReference>